<dbReference type="PANTHER" id="PTHR13068:SF166">
    <property type="entry name" value="TRANSCRIPTION TERMINATION FACTOR MTERF15, MITOCHONDRIAL-LIKE"/>
    <property type="match status" value="1"/>
</dbReference>
<keyword evidence="5" id="KW-1185">Reference proteome</keyword>
<comment type="similarity">
    <text evidence="1">Belongs to the mTERF family.</text>
</comment>
<dbReference type="FunFam" id="1.25.70.10:FF:000001">
    <property type="entry name" value="Mitochondrial transcription termination factor-like"/>
    <property type="match status" value="1"/>
</dbReference>
<accession>A0AAV6L7T0</accession>
<dbReference type="PANTHER" id="PTHR13068">
    <property type="entry name" value="CGI-12 PROTEIN-RELATED"/>
    <property type="match status" value="1"/>
</dbReference>
<dbReference type="InterPro" id="IPR038538">
    <property type="entry name" value="MTERF_sf"/>
</dbReference>
<evidence type="ECO:0000256" key="2">
    <source>
        <dbReference type="ARBA" id="ARBA00022472"/>
    </source>
</evidence>
<reference evidence="4" key="1">
    <citation type="submission" date="2020-08" db="EMBL/GenBank/DDBJ databases">
        <title>Plant Genome Project.</title>
        <authorList>
            <person name="Zhang R.-G."/>
        </authorList>
    </citation>
    <scope>NUCLEOTIDE SEQUENCE</scope>
    <source>
        <strain evidence="4">WSP0</strain>
        <tissue evidence="4">Leaf</tissue>
    </source>
</reference>
<sequence>MRVEIWVLVNSLFLKNASTESGLSGDSKLTRLDAEIASSGENPHDFLSNYFQSEEKAVAAVKRCAMLLLLDELSHVTPNIEILREAGVPNARVMSSLMKQPRPFMMRSNEFRQIVEDVEKMGFDPLKENFLRAIHTLRAVSKSTWEKKVEVFKKWGWTEDEILVAFKLYPDCMRASEDKINRVTDFAVNQIGWESSLVARRPILFSWSLEKRIVPRFAICQVLSSKGIIKTKEISWTALSTSEEQFLEKFVIRYGEEALELLKLYKEKLELAM</sequence>
<dbReference type="InterPro" id="IPR003690">
    <property type="entry name" value="MTERF"/>
</dbReference>
<dbReference type="Proteomes" id="UP000823749">
    <property type="component" value="Chromosome 2"/>
</dbReference>
<gene>
    <name evidence="4" type="ORF">RHGRI_004112</name>
</gene>
<keyword evidence="2" id="KW-0806">Transcription termination</keyword>
<keyword evidence="2" id="KW-0805">Transcription regulation</keyword>
<protein>
    <submittedName>
        <fullName evidence="4">Uncharacterized protein</fullName>
    </submittedName>
</protein>
<dbReference type="EMBL" id="JACTNZ010000002">
    <property type="protein sequence ID" value="KAG5560976.1"/>
    <property type="molecule type" value="Genomic_DNA"/>
</dbReference>
<dbReference type="GO" id="GO:0003676">
    <property type="term" value="F:nucleic acid binding"/>
    <property type="evidence" value="ECO:0007669"/>
    <property type="project" value="InterPro"/>
</dbReference>
<dbReference type="SMART" id="SM00733">
    <property type="entry name" value="Mterf"/>
    <property type="match status" value="3"/>
</dbReference>
<dbReference type="GO" id="GO:0006353">
    <property type="term" value="P:DNA-templated transcription termination"/>
    <property type="evidence" value="ECO:0007669"/>
    <property type="project" value="UniProtKB-KW"/>
</dbReference>
<dbReference type="AlphaFoldDB" id="A0AAV6L7T0"/>
<name>A0AAV6L7T0_9ERIC</name>
<proteinExistence type="inferred from homology"/>
<evidence type="ECO:0000256" key="1">
    <source>
        <dbReference type="ARBA" id="ARBA00007692"/>
    </source>
</evidence>
<organism evidence="4 5">
    <name type="scientific">Rhododendron griersonianum</name>
    <dbReference type="NCBI Taxonomy" id="479676"/>
    <lineage>
        <taxon>Eukaryota</taxon>
        <taxon>Viridiplantae</taxon>
        <taxon>Streptophyta</taxon>
        <taxon>Embryophyta</taxon>
        <taxon>Tracheophyta</taxon>
        <taxon>Spermatophyta</taxon>
        <taxon>Magnoliopsida</taxon>
        <taxon>eudicotyledons</taxon>
        <taxon>Gunneridae</taxon>
        <taxon>Pentapetalae</taxon>
        <taxon>asterids</taxon>
        <taxon>Ericales</taxon>
        <taxon>Ericaceae</taxon>
        <taxon>Ericoideae</taxon>
        <taxon>Rhodoreae</taxon>
        <taxon>Rhododendron</taxon>
    </lineage>
</organism>
<keyword evidence="2" id="KW-0804">Transcription</keyword>
<dbReference type="Gene3D" id="1.25.70.10">
    <property type="entry name" value="Transcription termination factor 3, mitochondrial"/>
    <property type="match status" value="1"/>
</dbReference>
<evidence type="ECO:0000256" key="3">
    <source>
        <dbReference type="ARBA" id="ARBA00022946"/>
    </source>
</evidence>
<evidence type="ECO:0000313" key="5">
    <source>
        <dbReference type="Proteomes" id="UP000823749"/>
    </source>
</evidence>
<evidence type="ECO:0000313" key="4">
    <source>
        <dbReference type="EMBL" id="KAG5560976.1"/>
    </source>
</evidence>
<dbReference type="Pfam" id="PF02536">
    <property type="entry name" value="mTERF"/>
    <property type="match status" value="1"/>
</dbReference>
<comment type="caution">
    <text evidence="4">The sequence shown here is derived from an EMBL/GenBank/DDBJ whole genome shotgun (WGS) entry which is preliminary data.</text>
</comment>
<keyword evidence="3" id="KW-0809">Transit peptide</keyword>